<dbReference type="Gene3D" id="2.102.10.10">
    <property type="entry name" value="Rieske [2Fe-2S] iron-sulphur domain"/>
    <property type="match status" value="1"/>
</dbReference>
<reference evidence="8 9" key="1">
    <citation type="submission" date="2017-02" db="EMBL/GenBank/DDBJ databases">
        <title>The new phylogeny of genus Mycobacterium.</title>
        <authorList>
            <person name="Tortoli E."/>
            <person name="Trovato A."/>
            <person name="Cirillo D.M."/>
        </authorList>
    </citation>
    <scope>NUCLEOTIDE SEQUENCE [LARGE SCALE GENOMIC DNA]</scope>
    <source>
        <strain evidence="8 9">DSM 44049</strain>
    </source>
</reference>
<dbReference type="SUPFAM" id="SSF50022">
    <property type="entry name" value="ISP domain"/>
    <property type="match status" value="1"/>
</dbReference>
<comment type="cofactor">
    <cofactor evidence="1">
        <name>Fe cation</name>
        <dbReference type="ChEBI" id="CHEBI:24875"/>
    </cofactor>
</comment>
<evidence type="ECO:0000313" key="9">
    <source>
        <dbReference type="Proteomes" id="UP000192739"/>
    </source>
</evidence>
<dbReference type="CDD" id="cd00680">
    <property type="entry name" value="RHO_alpha_C"/>
    <property type="match status" value="1"/>
</dbReference>
<gene>
    <name evidence="8" type="ORF">BST27_24755</name>
</gene>
<proteinExistence type="predicted"/>
<dbReference type="Proteomes" id="UP000192739">
    <property type="component" value="Unassembled WGS sequence"/>
</dbReference>
<dbReference type="OrthoDB" id="5243643at2"/>
<dbReference type="PANTHER" id="PTHR43756:SF5">
    <property type="entry name" value="CHOLINE MONOOXYGENASE, CHLOROPLASTIC"/>
    <property type="match status" value="1"/>
</dbReference>
<evidence type="ECO:0000256" key="3">
    <source>
        <dbReference type="ARBA" id="ARBA00022723"/>
    </source>
</evidence>
<evidence type="ECO:0000256" key="5">
    <source>
        <dbReference type="ARBA" id="ARBA00023004"/>
    </source>
</evidence>
<evidence type="ECO:0000259" key="7">
    <source>
        <dbReference type="PROSITE" id="PS51296"/>
    </source>
</evidence>
<dbReference type="InterPro" id="IPR015879">
    <property type="entry name" value="Ring_hydroxy_dOase_asu_C_dom"/>
</dbReference>
<dbReference type="GO" id="GO:0016705">
    <property type="term" value="F:oxidoreductase activity, acting on paired donors, with incorporation or reduction of molecular oxygen"/>
    <property type="evidence" value="ECO:0007669"/>
    <property type="project" value="UniProtKB-ARBA"/>
</dbReference>
<dbReference type="InterPro" id="IPR017941">
    <property type="entry name" value="Rieske_2Fe-2S"/>
</dbReference>
<evidence type="ECO:0000256" key="2">
    <source>
        <dbReference type="ARBA" id="ARBA00022714"/>
    </source>
</evidence>
<keyword evidence="4" id="KW-0560">Oxidoreductase</keyword>
<keyword evidence="6" id="KW-0411">Iron-sulfur</keyword>
<dbReference type="InterPro" id="IPR001663">
    <property type="entry name" value="Rng_hydr_dOase-A"/>
</dbReference>
<protein>
    <recommendedName>
        <fullName evidence="7">Rieske domain-containing protein</fullName>
    </recommendedName>
</protein>
<evidence type="ECO:0000313" key="8">
    <source>
        <dbReference type="EMBL" id="ORA96626.1"/>
    </source>
</evidence>
<evidence type="ECO:0000256" key="6">
    <source>
        <dbReference type="ARBA" id="ARBA00023014"/>
    </source>
</evidence>
<dbReference type="AlphaFoldDB" id="A0A1E3S5Z4"/>
<dbReference type="EMBL" id="MVHT01000091">
    <property type="protein sequence ID" value="ORA96626.1"/>
    <property type="molecule type" value="Genomic_DNA"/>
</dbReference>
<dbReference type="Pfam" id="PF00355">
    <property type="entry name" value="Rieske"/>
    <property type="match status" value="1"/>
</dbReference>
<dbReference type="CDD" id="cd03469">
    <property type="entry name" value="Rieske_RO_Alpha_N"/>
    <property type="match status" value="1"/>
</dbReference>
<dbReference type="PROSITE" id="PS51296">
    <property type="entry name" value="RIESKE"/>
    <property type="match status" value="1"/>
</dbReference>
<dbReference type="GO" id="GO:0004497">
    <property type="term" value="F:monooxygenase activity"/>
    <property type="evidence" value="ECO:0007669"/>
    <property type="project" value="UniProtKB-ARBA"/>
</dbReference>
<name>A0A1E3S5Z4_MYCIE</name>
<comment type="caution">
    <text evidence="8">The sequence shown here is derived from an EMBL/GenBank/DDBJ whole genome shotgun (WGS) entry which is preliminary data.</text>
</comment>
<dbReference type="PANTHER" id="PTHR43756">
    <property type="entry name" value="CHOLINE MONOOXYGENASE, CHLOROPLASTIC"/>
    <property type="match status" value="1"/>
</dbReference>
<keyword evidence="9" id="KW-1185">Reference proteome</keyword>
<evidence type="ECO:0000256" key="1">
    <source>
        <dbReference type="ARBA" id="ARBA00001962"/>
    </source>
</evidence>
<organism evidence="8 9">
    <name type="scientific">Mycobacterium intermedium</name>
    <dbReference type="NCBI Taxonomy" id="28445"/>
    <lineage>
        <taxon>Bacteria</taxon>
        <taxon>Bacillati</taxon>
        <taxon>Actinomycetota</taxon>
        <taxon>Actinomycetes</taxon>
        <taxon>Mycobacteriales</taxon>
        <taxon>Mycobacteriaceae</taxon>
        <taxon>Mycobacterium</taxon>
        <taxon>Mycobacterium simiae complex</taxon>
    </lineage>
</organism>
<dbReference type="PRINTS" id="PR00090">
    <property type="entry name" value="RNGDIOXGNASE"/>
</dbReference>
<dbReference type="STRING" id="28445.BHQ20_26425"/>
<keyword evidence="5" id="KW-0408">Iron</keyword>
<dbReference type="SUPFAM" id="SSF55961">
    <property type="entry name" value="Bet v1-like"/>
    <property type="match status" value="1"/>
</dbReference>
<dbReference type="Gene3D" id="3.90.380.10">
    <property type="entry name" value="Naphthalene 1,2-dioxygenase Alpha Subunit, Chain A, domain 1"/>
    <property type="match status" value="2"/>
</dbReference>
<dbReference type="GO" id="GO:0005506">
    <property type="term" value="F:iron ion binding"/>
    <property type="evidence" value="ECO:0007669"/>
    <property type="project" value="InterPro"/>
</dbReference>
<sequence>MGISTQLMDDVKECARAEAERRTYPPQFPALPPVPGGRYFDPAFAKLEADRVFSRSWLFVAHADQLRNIGDYVLLDQLDKPIMLIRGTDNAVRAFYNTCRHRGAALVEEPQGNLGRRVTCPFHAWTYSLDGKLVGYPEAMNFSDLDRECHGLAEIRCESWGPLIFINLDVKARPLADFLGSVGEDLSDFAELDGRLHLVDRTVRDVGVNWKLPVDANLESYHVNYVHRTSAARTLQQSGTGIQLLPNGHSRMLVLYRDSIDGKALSPFPGVFPNLGDLPHCGTFSYHVFPNLSIVFAGTGFVFLITNWPTGPSTSVYNVHWCSSLAVDQEDNRKISDMVIAALSQVLFEDLNVLPGEQRSLNAGTLESLRLGYQERRIYYLHEAIDRAIGFEQIPESLRVPQLLASFVQE</sequence>
<keyword evidence="2" id="KW-0001">2Fe-2S</keyword>
<dbReference type="GO" id="GO:0051537">
    <property type="term" value="F:2 iron, 2 sulfur cluster binding"/>
    <property type="evidence" value="ECO:0007669"/>
    <property type="project" value="UniProtKB-KW"/>
</dbReference>
<dbReference type="InterPro" id="IPR036922">
    <property type="entry name" value="Rieske_2Fe-2S_sf"/>
</dbReference>
<accession>A0A1E3S5Z4</accession>
<dbReference type="RefSeq" id="WP_069422121.1">
    <property type="nucleotide sequence ID" value="NZ_CBCRZH010000079.1"/>
</dbReference>
<evidence type="ECO:0000256" key="4">
    <source>
        <dbReference type="ARBA" id="ARBA00023002"/>
    </source>
</evidence>
<keyword evidence="3" id="KW-0479">Metal-binding</keyword>
<feature type="domain" description="Rieske" evidence="7">
    <location>
        <begin position="57"/>
        <end position="166"/>
    </location>
</feature>
<dbReference type="Pfam" id="PF00848">
    <property type="entry name" value="Ring_hydroxyl_A"/>
    <property type="match status" value="1"/>
</dbReference>